<keyword evidence="2" id="KW-1185">Reference proteome</keyword>
<reference evidence="2" key="1">
    <citation type="journal article" date="2019" name="Int. J. Syst. Evol. Microbiol.">
        <title>The Global Catalogue of Microorganisms (GCM) 10K type strain sequencing project: providing services to taxonomists for standard genome sequencing and annotation.</title>
        <authorList>
            <consortium name="The Broad Institute Genomics Platform"/>
            <consortium name="The Broad Institute Genome Sequencing Center for Infectious Disease"/>
            <person name="Wu L."/>
            <person name="Ma J."/>
        </authorList>
    </citation>
    <scope>NUCLEOTIDE SEQUENCE [LARGE SCALE GENOMIC DNA]</scope>
    <source>
        <strain evidence="2">CCM 8689</strain>
    </source>
</reference>
<dbReference type="RefSeq" id="WP_378960352.1">
    <property type="nucleotide sequence ID" value="NZ_JBHRXC010000016.1"/>
</dbReference>
<name>A0ABV8NMY5_9SPHI</name>
<organism evidence="1 2">
    <name type="scientific">Pedobacter jamesrossensis</name>
    <dbReference type="NCBI Taxonomy" id="1908238"/>
    <lineage>
        <taxon>Bacteria</taxon>
        <taxon>Pseudomonadati</taxon>
        <taxon>Bacteroidota</taxon>
        <taxon>Sphingobacteriia</taxon>
        <taxon>Sphingobacteriales</taxon>
        <taxon>Sphingobacteriaceae</taxon>
        <taxon>Pedobacter</taxon>
    </lineage>
</organism>
<dbReference type="Proteomes" id="UP001595792">
    <property type="component" value="Unassembled WGS sequence"/>
</dbReference>
<sequence length="120" mass="13387">MSVKFIVPLSIFGIGCHNSNSNKGSRVDKVKKRITLSSSGIIDSTRSILNQPIALKKKLKEGKISNAEFKKTNSDLMATYLALYNSLSPADALIMTQYKIQKEKEVLKNSLKNTNAPRWE</sequence>
<comment type="caution">
    <text evidence="1">The sequence shown here is derived from an EMBL/GenBank/DDBJ whole genome shotgun (WGS) entry which is preliminary data.</text>
</comment>
<dbReference type="EMBL" id="JBHSBY010000094">
    <property type="protein sequence ID" value="MFC4197007.1"/>
    <property type="molecule type" value="Genomic_DNA"/>
</dbReference>
<evidence type="ECO:0000313" key="1">
    <source>
        <dbReference type="EMBL" id="MFC4197007.1"/>
    </source>
</evidence>
<protein>
    <submittedName>
        <fullName evidence="1">Uncharacterized protein</fullName>
    </submittedName>
</protein>
<accession>A0ABV8NMY5</accession>
<evidence type="ECO:0000313" key="2">
    <source>
        <dbReference type="Proteomes" id="UP001595792"/>
    </source>
</evidence>
<dbReference type="PROSITE" id="PS51257">
    <property type="entry name" value="PROKAR_LIPOPROTEIN"/>
    <property type="match status" value="1"/>
</dbReference>
<proteinExistence type="predicted"/>
<gene>
    <name evidence="1" type="ORF">ACFOUY_09885</name>
</gene>